<feature type="transmembrane region" description="Helical" evidence="1">
    <location>
        <begin position="6"/>
        <end position="31"/>
    </location>
</feature>
<dbReference type="AlphaFoldDB" id="A0A9K3D9R3"/>
<dbReference type="Proteomes" id="UP000265618">
    <property type="component" value="Unassembled WGS sequence"/>
</dbReference>
<protein>
    <submittedName>
        <fullName evidence="2">Uncharacterized protein</fullName>
    </submittedName>
</protein>
<keyword evidence="1" id="KW-1133">Transmembrane helix</keyword>
<sequence>TFGACFAFVTAFAVLTCFALVSFMTVCTVYVMISKWLIFVVYAFKASHIIGGAFVGPDDSGY</sequence>
<evidence type="ECO:0000313" key="3">
    <source>
        <dbReference type="Proteomes" id="UP000265618"/>
    </source>
</evidence>
<evidence type="ECO:0000256" key="1">
    <source>
        <dbReference type="SAM" id="Phobius"/>
    </source>
</evidence>
<keyword evidence="1" id="KW-0472">Membrane</keyword>
<dbReference type="EMBL" id="BDIP01005531">
    <property type="protein sequence ID" value="GIQ89873.1"/>
    <property type="molecule type" value="Genomic_DNA"/>
</dbReference>
<reference evidence="2 3" key="1">
    <citation type="journal article" date="2018" name="PLoS ONE">
        <title>The draft genome of Kipferlia bialata reveals reductive genome evolution in fornicate parasites.</title>
        <authorList>
            <person name="Tanifuji G."/>
            <person name="Takabayashi S."/>
            <person name="Kume K."/>
            <person name="Takagi M."/>
            <person name="Nakayama T."/>
            <person name="Kamikawa R."/>
            <person name="Inagaki Y."/>
            <person name="Hashimoto T."/>
        </authorList>
    </citation>
    <scope>NUCLEOTIDE SEQUENCE [LARGE SCALE GENOMIC DNA]</scope>
    <source>
        <strain evidence="2">NY0173</strain>
    </source>
</reference>
<name>A0A9K3D9R3_9EUKA</name>
<comment type="caution">
    <text evidence="2">The sequence shown here is derived from an EMBL/GenBank/DDBJ whole genome shotgun (WGS) entry which is preliminary data.</text>
</comment>
<accession>A0A9K3D9R3</accession>
<proteinExistence type="predicted"/>
<feature type="non-terminal residue" evidence="2">
    <location>
        <position position="1"/>
    </location>
</feature>
<keyword evidence="3" id="KW-1185">Reference proteome</keyword>
<evidence type="ECO:0000313" key="2">
    <source>
        <dbReference type="EMBL" id="GIQ89873.1"/>
    </source>
</evidence>
<keyword evidence="1" id="KW-0812">Transmembrane</keyword>
<gene>
    <name evidence="2" type="ORF">KIPB_012476</name>
</gene>
<organism evidence="2 3">
    <name type="scientific">Kipferlia bialata</name>
    <dbReference type="NCBI Taxonomy" id="797122"/>
    <lineage>
        <taxon>Eukaryota</taxon>
        <taxon>Metamonada</taxon>
        <taxon>Carpediemonas-like organisms</taxon>
        <taxon>Kipferlia</taxon>
    </lineage>
</organism>
<feature type="transmembrane region" description="Helical" evidence="1">
    <location>
        <begin position="36"/>
        <end position="56"/>
    </location>
</feature>